<gene>
    <name evidence="1" type="ORF">NCTC12224_02587</name>
</gene>
<evidence type="ECO:0000313" key="2">
    <source>
        <dbReference type="Proteomes" id="UP000254924"/>
    </source>
</evidence>
<proteinExistence type="predicted"/>
<name>A0A380KF44_9STRE</name>
<dbReference type="Proteomes" id="UP000254924">
    <property type="component" value="Unassembled WGS sequence"/>
</dbReference>
<dbReference type="AlphaFoldDB" id="A0A380KF44"/>
<keyword evidence="2" id="KW-1185">Reference proteome</keyword>
<dbReference type="EMBL" id="UHFN01000007">
    <property type="protein sequence ID" value="SUN63702.1"/>
    <property type="molecule type" value="Genomic_DNA"/>
</dbReference>
<accession>A0A380KF44</accession>
<dbReference type="OrthoDB" id="2187161at2"/>
<organism evidence="1 2">
    <name type="scientific">Streptococcus hyointestinalis</name>
    <dbReference type="NCBI Taxonomy" id="1337"/>
    <lineage>
        <taxon>Bacteria</taxon>
        <taxon>Bacillati</taxon>
        <taxon>Bacillota</taxon>
        <taxon>Bacilli</taxon>
        <taxon>Lactobacillales</taxon>
        <taxon>Streptococcaceae</taxon>
        <taxon>Streptococcus</taxon>
    </lineage>
</organism>
<evidence type="ECO:0000313" key="1">
    <source>
        <dbReference type="EMBL" id="SUN63702.1"/>
    </source>
</evidence>
<protein>
    <submittedName>
        <fullName evidence="1">Uncharacterized protein conserved in bacteria</fullName>
    </submittedName>
</protein>
<reference evidence="1 2" key="1">
    <citation type="submission" date="2018-06" db="EMBL/GenBank/DDBJ databases">
        <authorList>
            <consortium name="Pathogen Informatics"/>
            <person name="Doyle S."/>
        </authorList>
    </citation>
    <scope>NUCLEOTIDE SEQUENCE [LARGE SCALE GENOMIC DNA]</scope>
    <source>
        <strain evidence="1 2">NCTC12224</strain>
    </source>
</reference>
<dbReference type="InterPro" id="IPR008489">
    <property type="entry name" value="DUF771"/>
</dbReference>
<sequence length="116" mass="13398">MSQVINLTLPNVAIPIPEDMLLVDKVEFEKLKRDASEGRWMDIKEILEMLSISRGYLYDLVLLNPRYKDKIDIAKNPKTGFVSYPESQGGKYLFLASRAKPFFEKNFADILLDRGR</sequence>
<dbReference type="Pfam" id="PF05595">
    <property type="entry name" value="DUF771"/>
    <property type="match status" value="1"/>
</dbReference>